<accession>A0A0K1QAR4</accession>
<dbReference type="GO" id="GO:0016787">
    <property type="term" value="F:hydrolase activity"/>
    <property type="evidence" value="ECO:0007669"/>
    <property type="project" value="UniProtKB-KW"/>
</dbReference>
<evidence type="ECO:0000313" key="2">
    <source>
        <dbReference type="EMBL" id="AKV02823.1"/>
    </source>
</evidence>
<dbReference type="PANTHER" id="PTHR43194">
    <property type="entry name" value="HYDROLASE ALPHA/BETA FOLD FAMILY"/>
    <property type="match status" value="1"/>
</dbReference>
<dbReference type="Proteomes" id="UP000064967">
    <property type="component" value="Chromosome"/>
</dbReference>
<sequence length="268" mass="28241">MKIRTARSEVAYIDEGKGRPLVLVHPFPLSAEAYRTDADVLADSLRIVAPSMRGFGGSSPFDAVTPPSIDAMADDVAALLDQLDLREPVVVGGISMGGYVALAFARRHADRLAGLVLADTRAEPDSDVARANRDRNIARVEAGEFAPFVDELVPNLVAKRTIDTRPEIVGQVRAIALQQTEAAVAQALAALRDRPDARPGLGSIVVPTLVLVGSEDSVTPVAASEAMVQAIPKATLQVIEGAGHLSNLEAPSAFRDAVRAFVARLPGT</sequence>
<dbReference type="PRINTS" id="PR00111">
    <property type="entry name" value="ABHYDROLASE"/>
</dbReference>
<gene>
    <name evidence="2" type="ORF">AKJ09_09486</name>
</gene>
<dbReference type="KEGG" id="llu:AKJ09_09486"/>
<dbReference type="Pfam" id="PF00561">
    <property type="entry name" value="Abhydrolase_1"/>
    <property type="match status" value="1"/>
</dbReference>
<dbReference type="PANTHER" id="PTHR43194:SF5">
    <property type="entry name" value="PIMELOYL-[ACYL-CARRIER PROTEIN] METHYL ESTER ESTERASE"/>
    <property type="match status" value="1"/>
</dbReference>
<dbReference type="STRING" id="1391654.AKJ09_09486"/>
<dbReference type="PATRIC" id="fig|1391654.3.peg.9610"/>
<reference evidence="2 3" key="1">
    <citation type="submission" date="2015-08" db="EMBL/GenBank/DDBJ databases">
        <authorList>
            <person name="Babu N.S."/>
            <person name="Beckwith C.J."/>
            <person name="Beseler K.G."/>
            <person name="Brison A."/>
            <person name="Carone J.V."/>
            <person name="Caskin T.P."/>
            <person name="Diamond M."/>
            <person name="Durham M.E."/>
            <person name="Foxe J.M."/>
            <person name="Go M."/>
            <person name="Henderson B.A."/>
            <person name="Jones I.B."/>
            <person name="McGettigan J.A."/>
            <person name="Micheletti S.J."/>
            <person name="Nasrallah M.E."/>
            <person name="Ortiz D."/>
            <person name="Piller C.R."/>
            <person name="Privatt S.R."/>
            <person name="Schneider S.L."/>
            <person name="Sharp S."/>
            <person name="Smith T.C."/>
            <person name="Stanton J.D."/>
            <person name="Ullery H.E."/>
            <person name="Wilson R.J."/>
            <person name="Serrano M.G."/>
            <person name="Buck G."/>
            <person name="Lee V."/>
            <person name="Wang Y."/>
            <person name="Carvalho R."/>
            <person name="Voegtly L."/>
            <person name="Shi R."/>
            <person name="Duckworth R."/>
            <person name="Johnson A."/>
            <person name="Loviza R."/>
            <person name="Walstead R."/>
            <person name="Shah Z."/>
            <person name="Kiflezghi M."/>
            <person name="Wade K."/>
            <person name="Ball S.L."/>
            <person name="Bradley K.W."/>
            <person name="Asai D.J."/>
            <person name="Bowman C.A."/>
            <person name="Russell D.A."/>
            <person name="Pope W.H."/>
            <person name="Jacobs-Sera D."/>
            <person name="Hendrix R.W."/>
            <person name="Hatfull G.F."/>
        </authorList>
    </citation>
    <scope>NUCLEOTIDE SEQUENCE [LARGE SCALE GENOMIC DNA]</scope>
    <source>
        <strain evidence="2 3">DSM 27648</strain>
    </source>
</reference>
<dbReference type="InterPro" id="IPR000073">
    <property type="entry name" value="AB_hydrolase_1"/>
</dbReference>
<evidence type="ECO:0000259" key="1">
    <source>
        <dbReference type="Pfam" id="PF00561"/>
    </source>
</evidence>
<keyword evidence="3" id="KW-1185">Reference proteome</keyword>
<proteinExistence type="predicted"/>
<dbReference type="AlphaFoldDB" id="A0A0K1QAR4"/>
<dbReference type="InterPro" id="IPR050228">
    <property type="entry name" value="Carboxylesterase_BioH"/>
</dbReference>
<keyword evidence="2" id="KW-0378">Hydrolase</keyword>
<dbReference type="RefSeq" id="WP_146653684.1">
    <property type="nucleotide sequence ID" value="NZ_CP012333.1"/>
</dbReference>
<evidence type="ECO:0000313" key="3">
    <source>
        <dbReference type="Proteomes" id="UP000064967"/>
    </source>
</evidence>
<dbReference type="SUPFAM" id="SSF53474">
    <property type="entry name" value="alpha/beta-Hydrolases"/>
    <property type="match status" value="1"/>
</dbReference>
<dbReference type="InterPro" id="IPR029058">
    <property type="entry name" value="AB_hydrolase_fold"/>
</dbReference>
<protein>
    <submittedName>
        <fullName evidence="2">Alpha/beta hydrolase fold protein</fullName>
    </submittedName>
</protein>
<dbReference type="EMBL" id="CP012333">
    <property type="protein sequence ID" value="AKV02823.1"/>
    <property type="molecule type" value="Genomic_DNA"/>
</dbReference>
<feature type="domain" description="AB hydrolase-1" evidence="1">
    <location>
        <begin position="20"/>
        <end position="251"/>
    </location>
</feature>
<name>A0A0K1QAR4_9BACT</name>
<organism evidence="2 3">
    <name type="scientific">Labilithrix luteola</name>
    <dbReference type="NCBI Taxonomy" id="1391654"/>
    <lineage>
        <taxon>Bacteria</taxon>
        <taxon>Pseudomonadati</taxon>
        <taxon>Myxococcota</taxon>
        <taxon>Polyangia</taxon>
        <taxon>Polyangiales</taxon>
        <taxon>Labilitrichaceae</taxon>
        <taxon>Labilithrix</taxon>
    </lineage>
</organism>
<dbReference type="OrthoDB" id="5338718at2"/>
<dbReference type="Gene3D" id="3.40.50.1820">
    <property type="entry name" value="alpha/beta hydrolase"/>
    <property type="match status" value="1"/>
</dbReference>